<dbReference type="AlphaFoldDB" id="A0A143QI13"/>
<dbReference type="CDD" id="cd01948">
    <property type="entry name" value="EAL"/>
    <property type="match status" value="1"/>
</dbReference>
<dbReference type="CDD" id="cd01949">
    <property type="entry name" value="GGDEF"/>
    <property type="match status" value="1"/>
</dbReference>
<dbReference type="Pfam" id="PF00563">
    <property type="entry name" value="EAL"/>
    <property type="match status" value="1"/>
</dbReference>
<dbReference type="SMART" id="SM00052">
    <property type="entry name" value="EAL"/>
    <property type="match status" value="1"/>
</dbReference>
<dbReference type="InterPro" id="IPR029787">
    <property type="entry name" value="Nucleotide_cyclase"/>
</dbReference>
<proteinExistence type="predicted"/>
<dbReference type="PANTHER" id="PTHR33121">
    <property type="entry name" value="CYCLIC DI-GMP PHOSPHODIESTERASE PDEF"/>
    <property type="match status" value="1"/>
</dbReference>
<keyword evidence="4" id="KW-1185">Reference proteome</keyword>
<dbReference type="SMART" id="SM00267">
    <property type="entry name" value="GGDEF"/>
    <property type="match status" value="1"/>
</dbReference>
<evidence type="ECO:0000313" key="3">
    <source>
        <dbReference type="EMBL" id="AMY22805.1"/>
    </source>
</evidence>
<reference evidence="3 4" key="1">
    <citation type="journal article" date="2016" name="Genome Announc.">
        <title>Complete Genome and Plasmid Sequences for Rhodococcus fascians D188 and Draft Sequences for Rhodococcus Isolates PBTS 1 and PBTS 2.</title>
        <authorList>
            <person name="Stamler R.A."/>
            <person name="Vereecke D."/>
            <person name="Zhang Y."/>
            <person name="Schilkey F."/>
            <person name="Devitt N."/>
            <person name="Randall J.J."/>
        </authorList>
    </citation>
    <scope>NUCLEOTIDE SEQUENCE [LARGE SCALE GENOMIC DNA]</scope>
    <source>
        <strain evidence="3 4">PBTS2</strain>
    </source>
</reference>
<dbReference type="PROSITE" id="PS50887">
    <property type="entry name" value="GGDEF"/>
    <property type="match status" value="1"/>
</dbReference>
<reference evidence="4" key="2">
    <citation type="submission" date="2016-04" db="EMBL/GenBank/DDBJ databases">
        <title>Complete Genome and Plasmid Sequences for Rhodococcus fascians D188 and Draft Sequences for Rhodococcus spp. Isolates PBTS 1 and PBTS 2.</title>
        <authorList>
            <person name="Stamer R."/>
            <person name="Vereecke D."/>
            <person name="Zhang Y."/>
            <person name="Schilkey F."/>
            <person name="Devitt N."/>
            <person name="Randall J."/>
        </authorList>
    </citation>
    <scope>NUCLEOTIDE SEQUENCE [LARGE SCALE GENOMIC DNA]</scope>
    <source>
        <strain evidence="4">PBTS2</strain>
    </source>
</reference>
<dbReference type="InterPro" id="IPR035919">
    <property type="entry name" value="EAL_sf"/>
</dbReference>
<sequence>MSREHDTPLRRADPNPTLDALTGLANRDEILATITAALVDLGPDQHFSVLLVDIDGFREFNDALGPAQGDELLCMVADRLTASTRPGDTIGRLTGDEFVIVAYGCHSLAARAMAAGFASIFEPPFELGGRQLTLTASVGVASTTGSTDRATQLVHNATAAMHAAKATGRNRHHIFTDELHHTNRTRLELLERLRGVAMTARELTMVYQPIVELATGAVVGAEALVRWNHPELGLLMPDAFIPLAEDNDLIIPLSMWILTDVAATIADWQSRAIMLQVGVNVSPAHFAAGTLATDVIDIVDTHGIERGRLALELAESQTLHDLDAVHYQLRDVQRHGVLIAIDDFGSGFSSLERLATLPVDILKIDRSLTQHLDSTNLHRRRAMTTLCTALVDVTTTLGKDTVIEGIETTEQLRICTDMGVTFGQGHLLGRPMPVAELEQYITRHSSHSESA</sequence>
<feature type="domain" description="EAL" evidence="1">
    <location>
        <begin position="186"/>
        <end position="445"/>
    </location>
</feature>
<keyword evidence="3" id="KW-0378">Hydrolase</keyword>
<gene>
    <name evidence="3" type="primary">gmr_2</name>
    <name evidence="3" type="ORF">A3Q41_01498</name>
</gene>
<dbReference type="EMBL" id="CP015220">
    <property type="protein sequence ID" value="AMY22805.1"/>
    <property type="molecule type" value="Genomic_DNA"/>
</dbReference>
<dbReference type="InterPro" id="IPR050706">
    <property type="entry name" value="Cyclic-di-GMP_PDE-like"/>
</dbReference>
<organism evidence="3 4">
    <name type="scientific">Rhodococcoides fascians</name>
    <name type="common">Rhodococcus fascians</name>
    <dbReference type="NCBI Taxonomy" id="1828"/>
    <lineage>
        <taxon>Bacteria</taxon>
        <taxon>Bacillati</taxon>
        <taxon>Actinomycetota</taxon>
        <taxon>Actinomycetes</taxon>
        <taxon>Mycobacteriales</taxon>
        <taxon>Nocardiaceae</taxon>
        <taxon>Rhodococcoides</taxon>
    </lineage>
</organism>
<protein>
    <submittedName>
        <fullName evidence="3">Cyclic di-GMP phosphodiesterase Gmr</fullName>
        <ecNumber evidence="3">3.1.4.52</ecNumber>
    </submittedName>
</protein>
<evidence type="ECO:0000313" key="4">
    <source>
        <dbReference type="Proteomes" id="UP000076038"/>
    </source>
</evidence>
<dbReference type="PROSITE" id="PS50883">
    <property type="entry name" value="EAL"/>
    <property type="match status" value="1"/>
</dbReference>
<dbReference type="SUPFAM" id="SSF141868">
    <property type="entry name" value="EAL domain-like"/>
    <property type="match status" value="1"/>
</dbReference>
<dbReference type="Gene3D" id="3.20.20.450">
    <property type="entry name" value="EAL domain"/>
    <property type="match status" value="1"/>
</dbReference>
<name>A0A143QI13_RHOFA</name>
<dbReference type="PATRIC" id="fig|1653479.3.peg.1519"/>
<evidence type="ECO:0000259" key="1">
    <source>
        <dbReference type="PROSITE" id="PS50883"/>
    </source>
</evidence>
<accession>A0A143QI13</accession>
<dbReference type="Proteomes" id="UP000076038">
    <property type="component" value="Chromosome"/>
</dbReference>
<dbReference type="Gene3D" id="3.30.70.270">
    <property type="match status" value="1"/>
</dbReference>
<dbReference type="GO" id="GO:0071111">
    <property type="term" value="F:cyclic-guanylate-specific phosphodiesterase activity"/>
    <property type="evidence" value="ECO:0007669"/>
    <property type="project" value="UniProtKB-EC"/>
</dbReference>
<dbReference type="RefSeq" id="WP_052060782.1">
    <property type="nucleotide sequence ID" value="NZ_CP015220.1"/>
</dbReference>
<dbReference type="EC" id="3.1.4.52" evidence="3"/>
<evidence type="ECO:0000259" key="2">
    <source>
        <dbReference type="PROSITE" id="PS50887"/>
    </source>
</evidence>
<dbReference type="Pfam" id="PF00990">
    <property type="entry name" value="GGDEF"/>
    <property type="match status" value="1"/>
</dbReference>
<dbReference type="PANTHER" id="PTHR33121:SF70">
    <property type="entry name" value="SIGNALING PROTEIN YKOW"/>
    <property type="match status" value="1"/>
</dbReference>
<dbReference type="InterPro" id="IPR000160">
    <property type="entry name" value="GGDEF_dom"/>
</dbReference>
<dbReference type="InterPro" id="IPR001633">
    <property type="entry name" value="EAL_dom"/>
</dbReference>
<dbReference type="SUPFAM" id="SSF55073">
    <property type="entry name" value="Nucleotide cyclase"/>
    <property type="match status" value="1"/>
</dbReference>
<dbReference type="KEGG" id="rhs:A3Q41_01498"/>
<feature type="domain" description="GGDEF" evidence="2">
    <location>
        <begin position="45"/>
        <end position="177"/>
    </location>
</feature>
<dbReference type="NCBIfam" id="TIGR00254">
    <property type="entry name" value="GGDEF"/>
    <property type="match status" value="1"/>
</dbReference>
<dbReference type="InterPro" id="IPR043128">
    <property type="entry name" value="Rev_trsase/Diguanyl_cyclase"/>
</dbReference>